<evidence type="ECO:0000256" key="4">
    <source>
        <dbReference type="ARBA" id="ARBA00022833"/>
    </source>
</evidence>
<dbReference type="NCBIfam" id="TIGR01430">
    <property type="entry name" value="aden_deam"/>
    <property type="match status" value="1"/>
</dbReference>
<dbReference type="InterPro" id="IPR006330">
    <property type="entry name" value="Ado/ade_deaminase"/>
</dbReference>
<reference evidence="6" key="1">
    <citation type="submission" date="2018-05" db="EMBL/GenBank/DDBJ databases">
        <authorList>
            <person name="Lanie J.A."/>
            <person name="Ng W.-L."/>
            <person name="Kazmierczak K.M."/>
            <person name="Andrzejewski T.M."/>
            <person name="Davidsen T.M."/>
            <person name="Wayne K.J."/>
            <person name="Tettelin H."/>
            <person name="Glass J.I."/>
            <person name="Rusch D."/>
            <person name="Podicherti R."/>
            <person name="Tsui H.-C.T."/>
            <person name="Winkler M.E."/>
        </authorList>
    </citation>
    <scope>NUCLEOTIDE SEQUENCE</scope>
</reference>
<keyword evidence="3" id="KW-0378">Hydrolase</keyword>
<dbReference type="InterPro" id="IPR032466">
    <property type="entry name" value="Metal_Hydrolase"/>
</dbReference>
<dbReference type="GO" id="GO:0046872">
    <property type="term" value="F:metal ion binding"/>
    <property type="evidence" value="ECO:0007669"/>
    <property type="project" value="UniProtKB-KW"/>
</dbReference>
<dbReference type="PANTHER" id="PTHR43114:SF6">
    <property type="entry name" value="ADENINE DEAMINASE"/>
    <property type="match status" value="1"/>
</dbReference>
<dbReference type="GO" id="GO:0016814">
    <property type="term" value="F:hydrolase activity, acting on carbon-nitrogen (but not peptide) bonds, in cyclic amidines"/>
    <property type="evidence" value="ECO:0007669"/>
    <property type="project" value="UniProtKB-ARBA"/>
</dbReference>
<dbReference type="EMBL" id="UINC01010285">
    <property type="protein sequence ID" value="SVA45817.1"/>
    <property type="molecule type" value="Genomic_DNA"/>
</dbReference>
<dbReference type="InterPro" id="IPR001365">
    <property type="entry name" value="A_deaminase_dom"/>
</dbReference>
<evidence type="ECO:0000256" key="3">
    <source>
        <dbReference type="ARBA" id="ARBA00022801"/>
    </source>
</evidence>
<proteinExistence type="predicted"/>
<organism evidence="6">
    <name type="scientific">marine metagenome</name>
    <dbReference type="NCBI Taxonomy" id="408172"/>
    <lineage>
        <taxon>unclassified sequences</taxon>
        <taxon>metagenomes</taxon>
        <taxon>ecological metagenomes</taxon>
    </lineage>
</organism>
<dbReference type="Gene3D" id="3.20.20.140">
    <property type="entry name" value="Metal-dependent hydrolases"/>
    <property type="match status" value="1"/>
</dbReference>
<feature type="domain" description="Adenosine deaminase" evidence="5">
    <location>
        <begin position="12"/>
        <end position="327"/>
    </location>
</feature>
<dbReference type="Pfam" id="PF00962">
    <property type="entry name" value="A_deaminase"/>
    <property type="match status" value="1"/>
</dbReference>
<evidence type="ECO:0000256" key="2">
    <source>
        <dbReference type="ARBA" id="ARBA00022723"/>
    </source>
</evidence>
<evidence type="ECO:0000259" key="5">
    <source>
        <dbReference type="Pfam" id="PF00962"/>
    </source>
</evidence>
<dbReference type="SUPFAM" id="SSF51556">
    <property type="entry name" value="Metallo-dependent hydrolases"/>
    <property type="match status" value="1"/>
</dbReference>
<dbReference type="AlphaFoldDB" id="A0A381W1P7"/>
<sequence length="337" mass="38462">MKTRREWHVRIPKVELHLHLEGSIPLATMWDLIQKYGGDSSVSGLEDLRRRFRFRDFSHFIQTWIWKNQFLREFEDFTYISEQFAIHLRDQNIKYVEAFFSPARFAEKGLAIPQLMEAIRTGLDKVPEIEVALIPDLVRDVGPNMAMDVLREILQLNGLGIIGIGLGGSEQLFPAELFEDHYLLAQKAGLHTTAHAGEAAGASSIWGAIRSLRVERIGHGTRSHEDESLIEYLAETQIPLEMCPLSNVSTGIIAAHKLHPVRDYFDKGLLVTVNTDDPMMFGNSMAQEFDALEQNFSFNTHEIQKLILNGIDASWLETNRKVALRESFVKDPLWSYE</sequence>
<comment type="cofactor">
    <cofactor evidence="1">
        <name>Zn(2+)</name>
        <dbReference type="ChEBI" id="CHEBI:29105"/>
    </cofactor>
</comment>
<keyword evidence="2" id="KW-0479">Metal-binding</keyword>
<gene>
    <name evidence="6" type="ORF">METZ01_LOCUS98671</name>
</gene>
<dbReference type="PANTHER" id="PTHR43114">
    <property type="entry name" value="ADENINE DEAMINASE"/>
    <property type="match status" value="1"/>
</dbReference>
<evidence type="ECO:0000256" key="1">
    <source>
        <dbReference type="ARBA" id="ARBA00001947"/>
    </source>
</evidence>
<dbReference type="GO" id="GO:0019239">
    <property type="term" value="F:deaminase activity"/>
    <property type="evidence" value="ECO:0007669"/>
    <property type="project" value="InterPro"/>
</dbReference>
<keyword evidence="4" id="KW-0862">Zinc</keyword>
<evidence type="ECO:0000313" key="6">
    <source>
        <dbReference type="EMBL" id="SVA45817.1"/>
    </source>
</evidence>
<name>A0A381W1P7_9ZZZZ</name>
<accession>A0A381W1P7</accession>
<protein>
    <recommendedName>
        <fullName evidence="5">Adenosine deaminase domain-containing protein</fullName>
    </recommendedName>
</protein>